<dbReference type="Proteomes" id="UP000824101">
    <property type="component" value="Unassembled WGS sequence"/>
</dbReference>
<dbReference type="EMBL" id="DXBC01000107">
    <property type="protein sequence ID" value="HIZ79494.1"/>
    <property type="molecule type" value="Genomic_DNA"/>
</dbReference>
<reference evidence="3" key="2">
    <citation type="submission" date="2021-04" db="EMBL/GenBank/DDBJ databases">
        <authorList>
            <person name="Gilroy R."/>
        </authorList>
    </citation>
    <scope>NUCLEOTIDE SEQUENCE</scope>
    <source>
        <strain evidence="3">ChiBcec1-1093</strain>
    </source>
</reference>
<name>A0A9D2K747_9FIRM</name>
<feature type="chain" id="PRO_5039588008" description="YD repeat-containing protein" evidence="2">
    <location>
        <begin position="26"/>
        <end position="584"/>
    </location>
</feature>
<gene>
    <name evidence="3" type="ORF">IAA17_06875</name>
</gene>
<evidence type="ECO:0000313" key="4">
    <source>
        <dbReference type="Proteomes" id="UP000824101"/>
    </source>
</evidence>
<keyword evidence="2" id="KW-0732">Signal</keyword>
<evidence type="ECO:0008006" key="5">
    <source>
        <dbReference type="Google" id="ProtNLM"/>
    </source>
</evidence>
<dbReference type="Gene3D" id="3.90.930.1">
    <property type="match status" value="1"/>
</dbReference>
<accession>A0A9D2K747</accession>
<evidence type="ECO:0000256" key="2">
    <source>
        <dbReference type="SAM" id="SignalP"/>
    </source>
</evidence>
<protein>
    <recommendedName>
        <fullName evidence="5">YD repeat-containing protein</fullName>
    </recommendedName>
</protein>
<reference evidence="3" key="1">
    <citation type="journal article" date="2021" name="PeerJ">
        <title>Extensive microbial diversity within the chicken gut microbiome revealed by metagenomics and culture.</title>
        <authorList>
            <person name="Gilroy R."/>
            <person name="Ravi A."/>
            <person name="Getino M."/>
            <person name="Pursley I."/>
            <person name="Horton D.L."/>
            <person name="Alikhan N.F."/>
            <person name="Baker D."/>
            <person name="Gharbi K."/>
            <person name="Hall N."/>
            <person name="Watson M."/>
            <person name="Adriaenssens E.M."/>
            <person name="Foster-Nyarko E."/>
            <person name="Jarju S."/>
            <person name="Secka A."/>
            <person name="Antonio M."/>
            <person name="Oren A."/>
            <person name="Chaudhuri R.R."/>
            <person name="La Ragione R."/>
            <person name="Hildebrand F."/>
            <person name="Pallen M.J."/>
        </authorList>
    </citation>
    <scope>NUCLEOTIDE SEQUENCE</scope>
    <source>
        <strain evidence="3">ChiBcec1-1093</strain>
    </source>
</reference>
<dbReference type="AlphaFoldDB" id="A0A9D2K747"/>
<sequence>MKRLTAALLSLILAFLPLSGLTTGASERAVSRIKTEYEDGTQDVARYEYDEDGNQTVYDIHYRDGSTYSARYFYDQNGVSSGETVSEYDASQGTLLLTELEYAPEGHVSHQKQTLTYSDGLSESSEAWFSDWFSPLKQISVSTDGSIQQTDYVYSEDGDLTSVNSSSTTGSWRRQEYEYDENGIAVRTSDSSYDALTGITASSQLWTEGDGPAAAIRSVETSRDLSGNETRIQSWSRPSDNQPVKVISTAGGISTVEEYSYDGDGELSYYVKRDGGTGRIIASTTVTRFNGQEMTTSTDEMGNTTVTKTSSQAGIYSFSRRTESPDGASEITEYAEKERGGNDGSGAPLRYYQESRDADGSVQTNETIYADDGSYNITSLDADGTVTVEAYTSDDAPLSETVTRPDGVTINSTWELDSNGYPSKKTSVSSDGSLDGTTVYEYDEYGTLLSAWETRSDGRSSHVQYRENYDPESDVYSSEATVTFSTGPSVSLLEEECWETYSSRITITYGTGDIASEMAEDDDSGDTEICRYRIIYRDGRTEEAILAGYPEYLETEQAMRDRMDDYLEAGWDYAPVPAESGVPE</sequence>
<proteinExistence type="predicted"/>
<feature type="signal peptide" evidence="2">
    <location>
        <begin position="1"/>
        <end position="25"/>
    </location>
</feature>
<comment type="caution">
    <text evidence="3">The sequence shown here is derived from an EMBL/GenBank/DDBJ whole genome shotgun (WGS) entry which is preliminary data.</text>
</comment>
<organism evidence="3 4">
    <name type="scientific">Candidatus Lachnoclostridium stercorigallinarum</name>
    <dbReference type="NCBI Taxonomy" id="2838634"/>
    <lineage>
        <taxon>Bacteria</taxon>
        <taxon>Bacillati</taxon>
        <taxon>Bacillota</taxon>
        <taxon>Clostridia</taxon>
        <taxon>Lachnospirales</taxon>
        <taxon>Lachnospiraceae</taxon>
    </lineage>
</organism>
<feature type="region of interest" description="Disordered" evidence="1">
    <location>
        <begin position="334"/>
        <end position="362"/>
    </location>
</feature>
<evidence type="ECO:0000313" key="3">
    <source>
        <dbReference type="EMBL" id="HIZ79494.1"/>
    </source>
</evidence>
<dbReference type="Gene3D" id="2.180.10.10">
    <property type="entry name" value="RHS repeat-associated core"/>
    <property type="match status" value="1"/>
</dbReference>
<evidence type="ECO:0000256" key="1">
    <source>
        <dbReference type="SAM" id="MobiDB-lite"/>
    </source>
</evidence>